<dbReference type="GO" id="GO:0047372">
    <property type="term" value="F:monoacylglycerol lipase activity"/>
    <property type="evidence" value="ECO:0007669"/>
    <property type="project" value="TreeGrafter"/>
</dbReference>
<keyword evidence="4" id="KW-1185">Reference proteome</keyword>
<dbReference type="RefSeq" id="WP_150875530.1">
    <property type="nucleotide sequence ID" value="NZ_VTWS01000001.1"/>
</dbReference>
<sequence>MPHSCLTFLFFVLLGVPIQPVSAQSSGVDYPHPVRYLALSLESKPVRMAYMDVKPSRPNGKTVVLLHGKNFNGYYWKTVIQWLTTKGYRAIVPDQIGWGKSSHPDIHYSFHRLAANTKQLLDTLGIPKVTVLAHSMGGMLGTRFALMYPETVEKLVLENPIGLEDYKTFVPYQTIEQQFQKEKSATPESYRQYQKSYYPVWKPAYDDLVRVQASDLKSPDFNAIAWTNALTYLMIYEQPVCYEFERLNPPTLLIIGQADRTVVGKNLLSKDDQAKHGVYPALGKQTVKKMKAGKLVELEGVGHIPHIQEPERFLNALSDFLNEA</sequence>
<dbReference type="GO" id="GO:0046464">
    <property type="term" value="P:acylglycerol catabolic process"/>
    <property type="evidence" value="ECO:0007669"/>
    <property type="project" value="TreeGrafter"/>
</dbReference>
<accession>A0A5N1JP32</accession>
<dbReference type="AlphaFoldDB" id="A0A5N1JP32"/>
<dbReference type="InterPro" id="IPR000073">
    <property type="entry name" value="AB_hydrolase_1"/>
</dbReference>
<dbReference type="PRINTS" id="PR00111">
    <property type="entry name" value="ABHYDROLASE"/>
</dbReference>
<dbReference type="Gene3D" id="3.40.50.1820">
    <property type="entry name" value="alpha/beta hydrolase"/>
    <property type="match status" value="1"/>
</dbReference>
<dbReference type="InterPro" id="IPR050266">
    <property type="entry name" value="AB_hydrolase_sf"/>
</dbReference>
<proteinExistence type="predicted"/>
<dbReference type="EMBL" id="VTWS01000001">
    <property type="protein sequence ID" value="KAA9357386.1"/>
    <property type="molecule type" value="Genomic_DNA"/>
</dbReference>
<dbReference type="Pfam" id="PF00561">
    <property type="entry name" value="Abhydrolase_1"/>
    <property type="match status" value="1"/>
</dbReference>
<keyword evidence="3" id="KW-0378">Hydrolase</keyword>
<gene>
    <name evidence="3" type="ORF">F0P93_06525</name>
</gene>
<comment type="caution">
    <text evidence="3">The sequence shown here is derived from an EMBL/GenBank/DDBJ whole genome shotgun (WGS) entry which is preliminary data.</text>
</comment>
<feature type="domain" description="AB hydrolase-1" evidence="2">
    <location>
        <begin position="62"/>
        <end position="184"/>
    </location>
</feature>
<name>A0A5N1JP32_9BACT</name>
<dbReference type="PANTHER" id="PTHR43798:SF33">
    <property type="entry name" value="HYDROLASE, PUTATIVE (AFU_ORTHOLOGUE AFUA_2G14860)-RELATED"/>
    <property type="match status" value="1"/>
</dbReference>
<organism evidence="3 4">
    <name type="scientific">Larkinella humicola</name>
    <dbReference type="NCBI Taxonomy" id="2607654"/>
    <lineage>
        <taxon>Bacteria</taxon>
        <taxon>Pseudomonadati</taxon>
        <taxon>Bacteroidota</taxon>
        <taxon>Cytophagia</taxon>
        <taxon>Cytophagales</taxon>
        <taxon>Spirosomataceae</taxon>
        <taxon>Larkinella</taxon>
    </lineage>
</organism>
<feature type="signal peptide" evidence="1">
    <location>
        <begin position="1"/>
        <end position="23"/>
    </location>
</feature>
<evidence type="ECO:0000259" key="2">
    <source>
        <dbReference type="Pfam" id="PF00561"/>
    </source>
</evidence>
<evidence type="ECO:0000313" key="4">
    <source>
        <dbReference type="Proteomes" id="UP000326344"/>
    </source>
</evidence>
<feature type="chain" id="PRO_5024839621" evidence="1">
    <location>
        <begin position="24"/>
        <end position="324"/>
    </location>
</feature>
<dbReference type="GO" id="GO:0016020">
    <property type="term" value="C:membrane"/>
    <property type="evidence" value="ECO:0007669"/>
    <property type="project" value="TreeGrafter"/>
</dbReference>
<dbReference type="InterPro" id="IPR029058">
    <property type="entry name" value="AB_hydrolase_fold"/>
</dbReference>
<dbReference type="Proteomes" id="UP000326344">
    <property type="component" value="Unassembled WGS sequence"/>
</dbReference>
<evidence type="ECO:0000256" key="1">
    <source>
        <dbReference type="SAM" id="SignalP"/>
    </source>
</evidence>
<evidence type="ECO:0000313" key="3">
    <source>
        <dbReference type="EMBL" id="KAA9357386.1"/>
    </source>
</evidence>
<keyword evidence="1" id="KW-0732">Signal</keyword>
<dbReference type="PRINTS" id="PR00412">
    <property type="entry name" value="EPOXHYDRLASE"/>
</dbReference>
<protein>
    <submittedName>
        <fullName evidence="3">Alpha/beta hydrolase</fullName>
    </submittedName>
</protein>
<dbReference type="PANTHER" id="PTHR43798">
    <property type="entry name" value="MONOACYLGLYCEROL LIPASE"/>
    <property type="match status" value="1"/>
</dbReference>
<dbReference type="SUPFAM" id="SSF53474">
    <property type="entry name" value="alpha/beta-Hydrolases"/>
    <property type="match status" value="1"/>
</dbReference>
<dbReference type="InterPro" id="IPR000639">
    <property type="entry name" value="Epox_hydrolase-like"/>
</dbReference>
<reference evidence="3 4" key="1">
    <citation type="submission" date="2019-09" db="EMBL/GenBank/DDBJ databases">
        <title>Genome Sequence of Larkinella sp MA1.</title>
        <authorList>
            <person name="Srinivasan S."/>
        </authorList>
    </citation>
    <scope>NUCLEOTIDE SEQUENCE [LARGE SCALE GENOMIC DNA]</scope>
    <source>
        <strain evidence="3 4">MA1</strain>
    </source>
</reference>